<dbReference type="KEGG" id="npl:FGF80_13100"/>
<evidence type="ECO:0000313" key="3">
    <source>
        <dbReference type="Proteomes" id="UP000307562"/>
    </source>
</evidence>
<keyword evidence="1" id="KW-0472">Membrane</keyword>
<keyword evidence="1" id="KW-1133">Transmembrane helix</keyword>
<reference evidence="3" key="1">
    <citation type="submission" date="2019-05" db="EMBL/GenBank/DDBJ databases">
        <title>Complete Genome Sequence and Methylation Pattern of the Halophilic Archaeon Natrinema pallidum BOL6-1.</title>
        <authorList>
            <person name="DasSarma P."/>
            <person name="DasSarma B.P."/>
            <person name="DasSarma S.L."/>
            <person name="Martinez F.L."/>
            <person name="Guzman D."/>
            <person name="Roberts R.J."/>
            <person name="DasSarma S."/>
        </authorList>
    </citation>
    <scope>NUCLEOTIDE SEQUENCE [LARGE SCALE GENOMIC DNA]</scope>
    <source>
        <strain evidence="3">BOL6-1</strain>
    </source>
</reference>
<evidence type="ECO:0000256" key="1">
    <source>
        <dbReference type="SAM" id="Phobius"/>
    </source>
</evidence>
<keyword evidence="3" id="KW-1185">Reference proteome</keyword>
<feature type="transmembrane region" description="Helical" evidence="1">
    <location>
        <begin position="76"/>
        <end position="94"/>
    </location>
</feature>
<dbReference type="EMBL" id="CP040637">
    <property type="protein sequence ID" value="QCW04113.1"/>
    <property type="molecule type" value="Genomic_DNA"/>
</dbReference>
<feature type="transmembrane region" description="Helical" evidence="1">
    <location>
        <begin position="106"/>
        <end position="136"/>
    </location>
</feature>
<evidence type="ECO:0008006" key="4">
    <source>
        <dbReference type="Google" id="ProtNLM"/>
    </source>
</evidence>
<dbReference type="Proteomes" id="UP000307562">
    <property type="component" value="Chromosome"/>
</dbReference>
<dbReference type="AlphaFoldDB" id="A0A4P9TGV6"/>
<feature type="transmembrane region" description="Helical" evidence="1">
    <location>
        <begin position="20"/>
        <end position="41"/>
    </location>
</feature>
<evidence type="ECO:0000313" key="2">
    <source>
        <dbReference type="EMBL" id="QCW04113.1"/>
    </source>
</evidence>
<sequence>MENTQKMVGMPPFYKKINEILKCALVGGLISIPLTIVYNIYHTSGESFTLGLVFFGGIVSGYLANETSLRASMAGFYAGLIGSLPAYILGISDITTSTTNTSSSIVLALFTILFTMVIFAMGGITGSIGGLFGGWLTKKFGKTGRSGTV</sequence>
<proteinExistence type="predicted"/>
<dbReference type="Pfam" id="PF17647">
    <property type="entry name" value="DUF5518"/>
    <property type="match status" value="1"/>
</dbReference>
<organism evidence="2 3">
    <name type="scientific">Natrinema pallidum</name>
    <dbReference type="NCBI Taxonomy" id="69527"/>
    <lineage>
        <taxon>Archaea</taxon>
        <taxon>Methanobacteriati</taxon>
        <taxon>Methanobacteriota</taxon>
        <taxon>Stenosarchaea group</taxon>
        <taxon>Halobacteria</taxon>
        <taxon>Halobacteriales</taxon>
        <taxon>Natrialbaceae</taxon>
        <taxon>Natrinema</taxon>
    </lineage>
</organism>
<name>A0A4P9TGV6_9EURY</name>
<dbReference type="GeneID" id="96156952"/>
<accession>A0A4P9TGV6</accession>
<keyword evidence="1" id="KW-0812">Transmembrane</keyword>
<feature type="transmembrane region" description="Helical" evidence="1">
    <location>
        <begin position="47"/>
        <end position="64"/>
    </location>
</feature>
<protein>
    <recommendedName>
        <fullName evidence="4">DUF5518 domain-containing protein</fullName>
    </recommendedName>
</protein>
<gene>
    <name evidence="2" type="ORF">FGF80_13100</name>
</gene>
<dbReference type="RefSeq" id="WP_138654474.1">
    <property type="nucleotide sequence ID" value="NZ_CP040637.1"/>
</dbReference>
<dbReference type="InterPro" id="IPR040493">
    <property type="entry name" value="DUF5518"/>
</dbReference>